<dbReference type="Proteomes" id="UP000281474">
    <property type="component" value="Unassembled WGS sequence"/>
</dbReference>
<keyword evidence="3" id="KW-1185">Reference proteome</keyword>
<sequence>MNLRDLQIMAAKIEFFDHLSPEIAYQQPNTPASQSQEKLIIEDKTYKLISHSKSCSKSTQTNSAYFSAEPETQASTINLSGSRELVQANDKSIRASQEKAPSSKLYRFCHHKQTKDCFIVTIVAVAISLLLFFAVIGVCFGHGNNSLCNSTNSTW</sequence>
<proteinExistence type="predicted"/>
<protein>
    <submittedName>
        <fullName evidence="2">Uncharacterized protein</fullName>
    </submittedName>
</protein>
<evidence type="ECO:0000313" key="3">
    <source>
        <dbReference type="Proteomes" id="UP000281474"/>
    </source>
</evidence>
<reference evidence="2 3" key="1">
    <citation type="submission" date="2018-09" db="EMBL/GenBank/DDBJ databases">
        <title>Phylogeny of the Shewanellaceae, and recommendation for two new genera, Pseudoshewanella and Parashewanella.</title>
        <authorList>
            <person name="Wang G."/>
        </authorList>
    </citation>
    <scope>NUCLEOTIDE SEQUENCE [LARGE SCALE GENOMIC DNA]</scope>
    <source>
        <strain evidence="2 3">C51</strain>
    </source>
</reference>
<evidence type="ECO:0000313" key="2">
    <source>
        <dbReference type="EMBL" id="RLV60602.1"/>
    </source>
</evidence>
<keyword evidence="1" id="KW-1133">Transmembrane helix</keyword>
<gene>
    <name evidence="2" type="ORF">D5018_05725</name>
</gene>
<comment type="caution">
    <text evidence="2">The sequence shown here is derived from an EMBL/GenBank/DDBJ whole genome shotgun (WGS) entry which is preliminary data.</text>
</comment>
<accession>A0A3L8Q2I3</accession>
<organism evidence="2 3">
    <name type="scientific">Parashewanella curva</name>
    <dbReference type="NCBI Taxonomy" id="2338552"/>
    <lineage>
        <taxon>Bacteria</taxon>
        <taxon>Pseudomonadati</taxon>
        <taxon>Pseudomonadota</taxon>
        <taxon>Gammaproteobacteria</taxon>
        <taxon>Alteromonadales</taxon>
        <taxon>Shewanellaceae</taxon>
        <taxon>Parashewanella</taxon>
    </lineage>
</organism>
<name>A0A3L8Q2I3_9GAMM</name>
<dbReference type="EMBL" id="QZEI01000013">
    <property type="protein sequence ID" value="RLV60602.1"/>
    <property type="molecule type" value="Genomic_DNA"/>
</dbReference>
<evidence type="ECO:0000256" key="1">
    <source>
        <dbReference type="SAM" id="Phobius"/>
    </source>
</evidence>
<keyword evidence="1" id="KW-0472">Membrane</keyword>
<keyword evidence="1" id="KW-0812">Transmembrane</keyword>
<feature type="transmembrane region" description="Helical" evidence="1">
    <location>
        <begin position="117"/>
        <end position="143"/>
    </location>
</feature>
<dbReference type="AlphaFoldDB" id="A0A3L8Q2I3"/>